<organism evidence="2 3">
    <name type="scientific">Calidifontibacillus erzurumensis</name>
    <dbReference type="NCBI Taxonomy" id="2741433"/>
    <lineage>
        <taxon>Bacteria</taxon>
        <taxon>Bacillati</taxon>
        <taxon>Bacillota</taxon>
        <taxon>Bacilli</taxon>
        <taxon>Bacillales</taxon>
        <taxon>Bacillaceae</taxon>
        <taxon>Calidifontibacillus/Schinkia group</taxon>
        <taxon>Calidifontibacillus</taxon>
    </lineage>
</organism>
<keyword evidence="1" id="KW-0472">Membrane</keyword>
<name>A0A8J8KAQ7_9BACI</name>
<evidence type="ECO:0000313" key="3">
    <source>
        <dbReference type="Proteomes" id="UP000625804"/>
    </source>
</evidence>
<proteinExistence type="predicted"/>
<dbReference type="AlphaFoldDB" id="A0A8J8KAQ7"/>
<dbReference type="Proteomes" id="UP000625804">
    <property type="component" value="Unassembled WGS sequence"/>
</dbReference>
<gene>
    <name evidence="2" type="ORF">HR057_03640</name>
</gene>
<evidence type="ECO:0000313" key="2">
    <source>
        <dbReference type="EMBL" id="NSL50857.1"/>
    </source>
</evidence>
<feature type="transmembrane region" description="Helical" evidence="1">
    <location>
        <begin position="147"/>
        <end position="168"/>
    </location>
</feature>
<comment type="caution">
    <text evidence="2">The sequence shown here is derived from an EMBL/GenBank/DDBJ whole genome shotgun (WGS) entry which is preliminary data.</text>
</comment>
<feature type="transmembrane region" description="Helical" evidence="1">
    <location>
        <begin position="51"/>
        <end position="68"/>
    </location>
</feature>
<protein>
    <submittedName>
        <fullName evidence="2">Ferric reductase-like transmembrane domain-containing protein</fullName>
    </submittedName>
</protein>
<feature type="transmembrane region" description="Helical" evidence="1">
    <location>
        <begin position="123"/>
        <end position="141"/>
    </location>
</feature>
<keyword evidence="3" id="KW-1185">Reference proteome</keyword>
<dbReference type="EMBL" id="JABTTE010000003">
    <property type="protein sequence ID" value="NSL50857.1"/>
    <property type="molecule type" value="Genomic_DNA"/>
</dbReference>
<feature type="transmembrane region" description="Helical" evidence="1">
    <location>
        <begin position="12"/>
        <end position="30"/>
    </location>
</feature>
<reference evidence="2" key="1">
    <citation type="submission" date="2020-06" db="EMBL/GenBank/DDBJ databases">
        <title>A novel thermopfilic bacterium from Erzurum, Turkey.</title>
        <authorList>
            <person name="Adiguzel A."/>
            <person name="Ay H."/>
            <person name="Baltaci M.O."/>
        </authorList>
    </citation>
    <scope>NUCLEOTIDE SEQUENCE</scope>
    <source>
        <strain evidence="2">P2</strain>
    </source>
</reference>
<keyword evidence="1" id="KW-1133">Transmembrane helix</keyword>
<sequence>MVVPIWELTRSAGLTSYFLLFLSVAAGLILSMKINLKLNKHLQVIHQSAGWYSLLIGLFHILLLNINTHHPYTLTEILIPFTAKEHAILNGIGTISLYVMVILFLSGDLITNIGAKVWKKIHRLALPSYILISIHGIFIGTDTKEEWVMILYTSSLAVIFSLLIVKLLKLKSTQKEKFSI</sequence>
<dbReference type="RefSeq" id="WP_173730064.1">
    <property type="nucleotide sequence ID" value="NZ_JABTTE010000003.1"/>
</dbReference>
<keyword evidence="1 2" id="KW-0812">Transmembrane</keyword>
<accession>A0A8J8KAQ7</accession>
<evidence type="ECO:0000256" key="1">
    <source>
        <dbReference type="SAM" id="Phobius"/>
    </source>
</evidence>
<feature type="transmembrane region" description="Helical" evidence="1">
    <location>
        <begin position="88"/>
        <end position="111"/>
    </location>
</feature>